<dbReference type="Gene3D" id="3.80.10.10">
    <property type="entry name" value="Ribonuclease Inhibitor"/>
    <property type="match status" value="1"/>
</dbReference>
<dbReference type="OMA" id="FEFRWDY"/>
<accession>A0A0D2PD46</accession>
<protein>
    <recommendedName>
        <fullName evidence="4">F-box domain-containing protein</fullName>
    </recommendedName>
</protein>
<evidence type="ECO:0008006" key="4">
    <source>
        <dbReference type="Google" id="ProtNLM"/>
    </source>
</evidence>
<dbReference type="InterPro" id="IPR032675">
    <property type="entry name" value="LRR_dom_sf"/>
</dbReference>
<reference evidence="3" key="1">
    <citation type="submission" date="2014-04" db="EMBL/GenBank/DDBJ databases">
        <title>Evolutionary Origins and Diversification of the Mycorrhizal Mutualists.</title>
        <authorList>
            <consortium name="DOE Joint Genome Institute"/>
            <consortium name="Mycorrhizal Genomics Consortium"/>
            <person name="Kohler A."/>
            <person name="Kuo A."/>
            <person name="Nagy L.G."/>
            <person name="Floudas D."/>
            <person name="Copeland A."/>
            <person name="Barry K.W."/>
            <person name="Cichocki N."/>
            <person name="Veneault-Fourrey C."/>
            <person name="LaButti K."/>
            <person name="Lindquist E.A."/>
            <person name="Lipzen A."/>
            <person name="Lundell T."/>
            <person name="Morin E."/>
            <person name="Murat C."/>
            <person name="Riley R."/>
            <person name="Ohm R."/>
            <person name="Sun H."/>
            <person name="Tunlid A."/>
            <person name="Henrissat B."/>
            <person name="Grigoriev I.V."/>
            <person name="Hibbett D.S."/>
            <person name="Martin F."/>
        </authorList>
    </citation>
    <scope>NUCLEOTIDE SEQUENCE [LARGE SCALE GENOMIC DNA]</scope>
    <source>
        <strain evidence="3">FD-334 SS-4</strain>
    </source>
</reference>
<keyword evidence="3" id="KW-1185">Reference proteome</keyword>
<proteinExistence type="predicted"/>
<keyword evidence="1" id="KW-0175">Coiled coil</keyword>
<name>A0A0D2PD46_HYPSF</name>
<evidence type="ECO:0000313" key="3">
    <source>
        <dbReference type="Proteomes" id="UP000054270"/>
    </source>
</evidence>
<dbReference type="STRING" id="945553.A0A0D2PD46"/>
<gene>
    <name evidence="2" type="ORF">HYPSUDRAFT_61590</name>
</gene>
<dbReference type="AlphaFoldDB" id="A0A0D2PD46"/>
<organism evidence="2 3">
    <name type="scientific">Hypholoma sublateritium (strain FD-334 SS-4)</name>
    <dbReference type="NCBI Taxonomy" id="945553"/>
    <lineage>
        <taxon>Eukaryota</taxon>
        <taxon>Fungi</taxon>
        <taxon>Dikarya</taxon>
        <taxon>Basidiomycota</taxon>
        <taxon>Agaricomycotina</taxon>
        <taxon>Agaricomycetes</taxon>
        <taxon>Agaricomycetidae</taxon>
        <taxon>Agaricales</taxon>
        <taxon>Agaricineae</taxon>
        <taxon>Strophariaceae</taxon>
        <taxon>Hypholoma</taxon>
    </lineage>
</organism>
<dbReference type="EMBL" id="KN817520">
    <property type="protein sequence ID" value="KJA28739.1"/>
    <property type="molecule type" value="Genomic_DNA"/>
</dbReference>
<feature type="coiled-coil region" evidence="1">
    <location>
        <begin position="528"/>
        <end position="555"/>
    </location>
</feature>
<evidence type="ECO:0000313" key="2">
    <source>
        <dbReference type="EMBL" id="KJA28739.1"/>
    </source>
</evidence>
<dbReference type="Proteomes" id="UP000054270">
    <property type="component" value="Unassembled WGS sequence"/>
</dbReference>
<dbReference type="OrthoDB" id="2447803at2759"/>
<sequence length="557" mass="63210">MPIPSHRVLEIPELLKAIFSFLYHDSNASNAQVCELWFNLALDELWGNIGSKGLCGIFAVLSPLKGEPDTGYEFERPPNSTGWKRFEKYASHVKRLSYDSKPKLKQSVFNEISRTRRRLEIFPNLQTLKWVAPLNLRLCTLFMHSGIRTFAISLSEKIPPKTLFEDIADRMPNVSHLNIYSNLRIRVIEEDLAHLFKKLLKLHTVTFPRFYSTTKIIEALSSLQYLSTIESPNTSEQGAGKRLDIQTFKPTLFPGAFSALRKISITANFNDAAQFINTLFSPNTITQFRIESDLVAETPHSINRLLSVVSKNCKLIRELALVSRRDLSEEPSLFNSDNSYYGDDDNSNPLSITLEALKPLFELTNLISFEIHHHYPLLLTQHNIELFASSFPAIETLILNPGPVEMAHSTLTLDALIPLARHCPRLKSFGLFMDASIIPEISSVAPPAPFKSPICLLVGASIADEYDSSTDAAIYLSQLLAPGSTLSSNFGWDDWENINDVLRRAVMRRRDLWDNIENLMTNLINVRAQERQRTRAIMKRELEDLRVRVVELQDLLG</sequence>
<evidence type="ECO:0000256" key="1">
    <source>
        <dbReference type="SAM" id="Coils"/>
    </source>
</evidence>